<accession>A0A3S0X8C2</accession>
<dbReference type="InterPro" id="IPR006076">
    <property type="entry name" value="FAD-dep_OxRdtase"/>
</dbReference>
<dbReference type="SUPFAM" id="SSF51905">
    <property type="entry name" value="FAD/NAD(P)-binding domain"/>
    <property type="match status" value="1"/>
</dbReference>
<feature type="domain" description="FAD dependent oxidoreductase" evidence="2">
    <location>
        <begin position="26"/>
        <end position="389"/>
    </location>
</feature>
<dbReference type="OrthoDB" id="9342835at2"/>
<dbReference type="InterPro" id="IPR036188">
    <property type="entry name" value="FAD/NAD-bd_sf"/>
</dbReference>
<dbReference type="GO" id="GO:0005737">
    <property type="term" value="C:cytoplasm"/>
    <property type="evidence" value="ECO:0007669"/>
    <property type="project" value="TreeGrafter"/>
</dbReference>
<organism evidence="3 4">
    <name type="scientific">Variovorax guangxiensis</name>
    <dbReference type="NCBI Taxonomy" id="1775474"/>
    <lineage>
        <taxon>Bacteria</taxon>
        <taxon>Pseudomonadati</taxon>
        <taxon>Pseudomonadota</taxon>
        <taxon>Betaproteobacteria</taxon>
        <taxon>Burkholderiales</taxon>
        <taxon>Comamonadaceae</taxon>
        <taxon>Variovorax</taxon>
    </lineage>
</organism>
<evidence type="ECO:0000256" key="1">
    <source>
        <dbReference type="ARBA" id="ARBA00023002"/>
    </source>
</evidence>
<dbReference type="PANTHER" id="PTHR13847:SF281">
    <property type="entry name" value="FAD DEPENDENT OXIDOREDUCTASE DOMAIN-CONTAINING PROTEIN"/>
    <property type="match status" value="1"/>
</dbReference>
<evidence type="ECO:0000259" key="2">
    <source>
        <dbReference type="Pfam" id="PF01266"/>
    </source>
</evidence>
<dbReference type="Gene3D" id="3.50.50.60">
    <property type="entry name" value="FAD/NAD(P)-binding domain"/>
    <property type="match status" value="1"/>
</dbReference>
<dbReference type="EMBL" id="RXFT01000003">
    <property type="protein sequence ID" value="RUR67122.1"/>
    <property type="molecule type" value="Genomic_DNA"/>
</dbReference>
<dbReference type="RefSeq" id="WP_126021307.1">
    <property type="nucleotide sequence ID" value="NZ_RXFT01000003.1"/>
</dbReference>
<name>A0A3S0X8C2_9BURK</name>
<reference evidence="3 4" key="1">
    <citation type="submission" date="2018-12" db="EMBL/GenBank/DDBJ databases">
        <title>The genome sequences of Variovorax guangxiensis DSM 27352.</title>
        <authorList>
            <person name="Gao J."/>
            <person name="Sun J."/>
        </authorList>
    </citation>
    <scope>NUCLEOTIDE SEQUENCE [LARGE SCALE GENOMIC DNA]</scope>
    <source>
        <strain evidence="3 4">DSM 27352</strain>
    </source>
</reference>
<dbReference type="Proteomes" id="UP000281118">
    <property type="component" value="Unassembled WGS sequence"/>
</dbReference>
<comment type="caution">
    <text evidence="3">The sequence shown here is derived from an EMBL/GenBank/DDBJ whole genome shotgun (WGS) entry which is preliminary data.</text>
</comment>
<protein>
    <submittedName>
        <fullName evidence="3">FAD-dependent oxidoreductase</fullName>
    </submittedName>
</protein>
<evidence type="ECO:0000313" key="3">
    <source>
        <dbReference type="EMBL" id="RUR67122.1"/>
    </source>
</evidence>
<dbReference type="Pfam" id="PF01266">
    <property type="entry name" value="DAO"/>
    <property type="match status" value="1"/>
</dbReference>
<sequence length="432" mass="46430">MKLDSYWTDSAPAFVPQARELPGRVDVAIVGGGFTGLSAALALARRGASVAVLEAGTRVAAEASGRNGGHVNNGLAVDYADVAAKVGVERARGWYRAYDDAVDTVERLVREEAIDCDFLRHGKLKLATRANQMAALERSARRLIDDGVDSDVEVLDATRVRAEVSSERFHGGLLYKRSGQMHMGRFAGGLAAAAQRGGASIHTGTEVSRIERIGGSGHAHRLHTGRGAVVTAQQVLLATGATRHGGYGSFGWLRRRIVPIGSFIVVTEPLGEERAKALLAARRTYTTIANIHHYFRLTPDHRLVFGGRARFAVSSPQSDAASGDILRAGLAETFPQLGAVRLDYCWGGLVDMTQDRLPHAGERDGLYYAMGYSGHGTQMSVHMGQRMAAVIGGDAGANPWQGRDWPAIPGHFGPPWFLPAVGLYYRLKDRLA</sequence>
<dbReference type="PANTHER" id="PTHR13847">
    <property type="entry name" value="SARCOSINE DEHYDROGENASE-RELATED"/>
    <property type="match status" value="1"/>
</dbReference>
<keyword evidence="1" id="KW-0560">Oxidoreductase</keyword>
<gene>
    <name evidence="3" type="ORF">EJP67_08595</name>
</gene>
<proteinExistence type="predicted"/>
<dbReference type="AlphaFoldDB" id="A0A3S0X8C2"/>
<evidence type="ECO:0000313" key="4">
    <source>
        <dbReference type="Proteomes" id="UP000281118"/>
    </source>
</evidence>
<dbReference type="Gene3D" id="3.30.9.10">
    <property type="entry name" value="D-Amino Acid Oxidase, subunit A, domain 2"/>
    <property type="match status" value="1"/>
</dbReference>
<dbReference type="GO" id="GO:0016491">
    <property type="term" value="F:oxidoreductase activity"/>
    <property type="evidence" value="ECO:0007669"/>
    <property type="project" value="UniProtKB-KW"/>
</dbReference>